<dbReference type="OrthoDB" id="9766847at2"/>
<dbReference type="KEGG" id="euz:DVS28_a0023"/>
<evidence type="ECO:0000313" key="3">
    <source>
        <dbReference type="EMBL" id="AXV04732.1"/>
    </source>
</evidence>
<feature type="domain" description="Penicillin-binding protein transpeptidase" evidence="1">
    <location>
        <begin position="159"/>
        <end position="487"/>
    </location>
</feature>
<dbReference type="InterPro" id="IPR012338">
    <property type="entry name" value="Beta-lactam/transpept-like"/>
</dbReference>
<evidence type="ECO:0000259" key="2">
    <source>
        <dbReference type="Pfam" id="PF21922"/>
    </source>
</evidence>
<proteinExistence type="predicted"/>
<feature type="domain" description="Penicillin binding protein A dimerisation" evidence="2">
    <location>
        <begin position="52"/>
        <end position="138"/>
    </location>
</feature>
<dbReference type="GO" id="GO:0051301">
    <property type="term" value="P:cell division"/>
    <property type="evidence" value="ECO:0007669"/>
    <property type="project" value="UniProtKB-KW"/>
</dbReference>
<dbReference type="InterPro" id="IPR054120">
    <property type="entry name" value="PBPA_dimer"/>
</dbReference>
<dbReference type="Gene3D" id="3.90.1310.10">
    <property type="entry name" value="Penicillin-binding protein 2a (Domain 2)"/>
    <property type="match status" value="1"/>
</dbReference>
<dbReference type="GO" id="GO:0071555">
    <property type="term" value="P:cell wall organization"/>
    <property type="evidence" value="ECO:0007669"/>
    <property type="project" value="TreeGrafter"/>
</dbReference>
<name>A0A346XR85_9ACTN</name>
<dbReference type="GO" id="GO:0008658">
    <property type="term" value="F:penicillin binding"/>
    <property type="evidence" value="ECO:0007669"/>
    <property type="project" value="InterPro"/>
</dbReference>
<sequence length="493" mass="52121">MTRSIRHTAWAVFVLFGLLFVNLNWLQVIQADDLARDERNRRQLLAEYEIQRGSITAGSGTQQRTIARSQDTQDQLRFQRVYSDGPTYAHVTGFHSFIYARTQLEQRYNEFLQGSSPDALFRNLADALQGRERQGDTVVTSIVPAVQEAAVQALGGQTGAIVAIDPRTGAVLAMVSSPTYDPNELSSHDGTAIREAWERLEADPANPRLNRATSELYAPGSTFKVVTAAALLERGGSPEDTFDDPPFLDLPQTTAQIGNFSSGRSCAGGTITLRRALEVSCNTTFGLIGLDIGADALVETAQSFGLNTDIEFDVPTATSRIPTELDPPQTAQSAIGQRDVRVSPLQMAMIAGAIGNGGVMMRPRLVTEVQDYAGRVLRDYPAEPQSIPSRDGSQAVSPGTAATLTDMMVGVVNNGTGTNAAIGGVQVAGKTGTAEQGEGQSPDVWFIGFAPAEAPRVAVAVVVEEGGNGGESGTGGGIAAPIARTVMAAALGI</sequence>
<reference evidence="3 4" key="1">
    <citation type="submission" date="2018-09" db="EMBL/GenBank/DDBJ databases">
        <title>Complete genome sequence of Euzebya sp. DY32-46 isolated from seawater of Pacific Ocean.</title>
        <authorList>
            <person name="Xu L."/>
            <person name="Wu Y.-H."/>
            <person name="Xu X.-W."/>
        </authorList>
    </citation>
    <scope>NUCLEOTIDE SEQUENCE [LARGE SCALE GENOMIC DNA]</scope>
    <source>
        <strain evidence="3 4">DY32-46</strain>
    </source>
</reference>
<dbReference type="RefSeq" id="WP_114589636.1">
    <property type="nucleotide sequence ID" value="NZ_CP031165.1"/>
</dbReference>
<dbReference type="EMBL" id="CP031165">
    <property type="protein sequence ID" value="AXV04732.1"/>
    <property type="molecule type" value="Genomic_DNA"/>
</dbReference>
<dbReference type="Pfam" id="PF00905">
    <property type="entry name" value="Transpeptidase"/>
    <property type="match status" value="1"/>
</dbReference>
<dbReference type="Gene3D" id="3.40.710.10">
    <property type="entry name" value="DD-peptidase/beta-lactamase superfamily"/>
    <property type="match status" value="1"/>
</dbReference>
<dbReference type="GO" id="GO:0071972">
    <property type="term" value="F:peptidoglycan L,D-transpeptidase activity"/>
    <property type="evidence" value="ECO:0007669"/>
    <property type="project" value="TreeGrafter"/>
</dbReference>
<keyword evidence="3" id="KW-0132">Cell division</keyword>
<dbReference type="AlphaFoldDB" id="A0A346XR85"/>
<protein>
    <submittedName>
        <fullName evidence="3">Cell division protein FtsI</fullName>
    </submittedName>
</protein>
<keyword evidence="4" id="KW-1185">Reference proteome</keyword>
<evidence type="ECO:0000259" key="1">
    <source>
        <dbReference type="Pfam" id="PF00905"/>
    </source>
</evidence>
<dbReference type="Proteomes" id="UP000264006">
    <property type="component" value="Chromosome"/>
</dbReference>
<evidence type="ECO:0000313" key="4">
    <source>
        <dbReference type="Proteomes" id="UP000264006"/>
    </source>
</evidence>
<accession>A0A346XR85</accession>
<organism evidence="3 4">
    <name type="scientific">Euzebya pacifica</name>
    <dbReference type="NCBI Taxonomy" id="1608957"/>
    <lineage>
        <taxon>Bacteria</taxon>
        <taxon>Bacillati</taxon>
        <taxon>Actinomycetota</taxon>
        <taxon>Nitriliruptoria</taxon>
        <taxon>Euzebyales</taxon>
    </lineage>
</organism>
<dbReference type="InterPro" id="IPR001460">
    <property type="entry name" value="PCN-bd_Tpept"/>
</dbReference>
<gene>
    <name evidence="3" type="ORF">DVS28_a0023</name>
</gene>
<keyword evidence="3" id="KW-0131">Cell cycle</keyword>
<dbReference type="GO" id="GO:0005886">
    <property type="term" value="C:plasma membrane"/>
    <property type="evidence" value="ECO:0007669"/>
    <property type="project" value="TreeGrafter"/>
</dbReference>
<dbReference type="PANTHER" id="PTHR30627:SF24">
    <property type="entry name" value="PENICILLIN-BINDING PROTEIN 4B"/>
    <property type="match status" value="1"/>
</dbReference>
<dbReference type="SUPFAM" id="SSF56601">
    <property type="entry name" value="beta-lactamase/transpeptidase-like"/>
    <property type="match status" value="1"/>
</dbReference>
<dbReference type="Pfam" id="PF21922">
    <property type="entry name" value="PBP_dimer_2"/>
    <property type="match status" value="1"/>
</dbReference>
<dbReference type="PANTHER" id="PTHR30627">
    <property type="entry name" value="PEPTIDOGLYCAN D,D-TRANSPEPTIDASE"/>
    <property type="match status" value="1"/>
</dbReference>
<dbReference type="InterPro" id="IPR050515">
    <property type="entry name" value="Beta-lactam/transpept"/>
</dbReference>